<evidence type="ECO:0000313" key="1">
    <source>
        <dbReference type="EMBL" id="QQV90470.1"/>
    </source>
</evidence>
<reference evidence="1" key="1">
    <citation type="submission" date="2020-07" db="EMBL/GenBank/DDBJ databases">
        <title>Highly diverse flavobacterial phages as mortality factor during North Sea spring blooms.</title>
        <authorList>
            <person name="Bartlau N."/>
            <person name="Wichels A."/>
            <person name="Krohne G."/>
            <person name="Adriaenssens E.M."/>
            <person name="Heins A."/>
            <person name="Fuchs B.M."/>
            <person name="Amann R."/>
            <person name="Moraru C."/>
        </authorList>
    </citation>
    <scope>NUCLEOTIDE SEQUENCE</scope>
</reference>
<dbReference type="Proteomes" id="UP000693706">
    <property type="component" value="Segment"/>
</dbReference>
<accession>A0A8E4ZLR5</accession>
<dbReference type="EMBL" id="MT732457">
    <property type="protein sequence ID" value="QQV90470.1"/>
    <property type="molecule type" value="Genomic_DNA"/>
</dbReference>
<gene>
    <name evidence="1" type="ORF">Harreka1_63</name>
</gene>
<evidence type="ECO:0000313" key="2">
    <source>
        <dbReference type="Proteomes" id="UP000693706"/>
    </source>
</evidence>
<proteinExistence type="predicted"/>
<sequence>MSYYKTKKKINDMDLNDLLEAKKRHIKNPKYHLKIIKPPFYYTWLSLLENRIYLKLSQIKTK</sequence>
<organism evidence="1 2">
    <name type="scientific">Olleya phage Harreka_1</name>
    <dbReference type="NCBI Taxonomy" id="2745673"/>
    <lineage>
        <taxon>Viruses</taxon>
        <taxon>Duplodnaviria</taxon>
        <taxon>Heunggongvirae</taxon>
        <taxon>Uroviricota</taxon>
        <taxon>Caudoviricetes</taxon>
        <taxon>Aggregaviridae</taxon>
        <taxon>Harrekavirus</taxon>
        <taxon>Harrekavirus harreka</taxon>
    </lineage>
</organism>
<keyword evidence="2" id="KW-1185">Reference proteome</keyword>
<name>A0A8E4ZLR5_9CAUD</name>
<protein>
    <submittedName>
        <fullName evidence="1">Uncharacterized protein</fullName>
    </submittedName>
</protein>